<evidence type="ECO:0000313" key="7">
    <source>
        <dbReference type="EMBL" id="KOA19770.1"/>
    </source>
</evidence>
<dbReference type="PANTHER" id="PTHR11931">
    <property type="entry name" value="PHOSPHOGLYCERATE MUTASE"/>
    <property type="match status" value="1"/>
</dbReference>
<dbReference type="NCBIfam" id="TIGR03162">
    <property type="entry name" value="ribazole_cobC"/>
    <property type="match status" value="1"/>
</dbReference>
<keyword evidence="2" id="KW-0324">Glycolysis</keyword>
<keyword evidence="7" id="KW-0378">Hydrolase</keyword>
<dbReference type="InterPro" id="IPR005952">
    <property type="entry name" value="Phosphogly_mut1"/>
</dbReference>
<dbReference type="InterPro" id="IPR001345">
    <property type="entry name" value="PG/BPGM_mutase_AS"/>
</dbReference>
<name>A0A0L6Z9X6_9CLOT</name>
<evidence type="ECO:0000256" key="6">
    <source>
        <dbReference type="PIRSR" id="PIRSR613078-2"/>
    </source>
</evidence>
<evidence type="ECO:0000256" key="4">
    <source>
        <dbReference type="NCBIfam" id="TIGR03162"/>
    </source>
</evidence>
<feature type="binding site" evidence="6">
    <location>
        <begin position="7"/>
        <end position="14"/>
    </location>
    <ligand>
        <name>substrate</name>
    </ligand>
</feature>
<dbReference type="Proteomes" id="UP000037043">
    <property type="component" value="Unassembled WGS sequence"/>
</dbReference>
<reference evidence="8" key="1">
    <citation type="submission" date="2015-08" db="EMBL/GenBank/DDBJ databases">
        <title>Genome sequence of the strict anaerobe Clostridium homopropionicum LuHBu1 (DSM 5847T).</title>
        <authorList>
            <person name="Poehlein A."/>
            <person name="Beck M."/>
            <person name="Schiel-Bengelsdorf B."/>
            <person name="Bengelsdorf F.R."/>
            <person name="Daniel R."/>
            <person name="Duerre P."/>
        </authorList>
    </citation>
    <scope>NUCLEOTIDE SEQUENCE [LARGE SCALE GENOMIC DNA]</scope>
    <source>
        <strain evidence="8">DSM 5847</strain>
    </source>
</reference>
<dbReference type="Pfam" id="PF00300">
    <property type="entry name" value="His_Phos_1"/>
    <property type="match status" value="1"/>
</dbReference>
<dbReference type="PATRIC" id="fig|1121318.3.peg.1876"/>
<sequence length="198" mass="23323">MNLYLIRHGQTESNSQGRYLGSFDDELSLQGVNEIKKVREYIKTIHFDKVFSSERKRALDCAKILADKEIICEYRLNERDFGIFENKTYSEICDKHPLEKKAWEENWIDYRIPEGESVSEVYNRVVEFMRELEKENCENCLIVTHGGIIRLIYCYILGGDLNIFWKFASENGSISIVKFQYDNWFIDSIIQLNSMGSE</sequence>
<dbReference type="EC" id="3.1.3.73" evidence="4"/>
<keyword evidence="3" id="KW-0413">Isomerase</keyword>
<dbReference type="RefSeq" id="WP_052221399.1">
    <property type="nucleotide sequence ID" value="NZ_LHUR01000022.1"/>
</dbReference>
<dbReference type="GO" id="GO:0016868">
    <property type="term" value="F:intramolecular phosphotransferase activity"/>
    <property type="evidence" value="ECO:0007669"/>
    <property type="project" value="InterPro"/>
</dbReference>
<dbReference type="PROSITE" id="PS00175">
    <property type="entry name" value="PG_MUTASE"/>
    <property type="match status" value="1"/>
</dbReference>
<dbReference type="CDD" id="cd07067">
    <property type="entry name" value="HP_PGM_like"/>
    <property type="match status" value="1"/>
</dbReference>
<evidence type="ECO:0000256" key="2">
    <source>
        <dbReference type="ARBA" id="ARBA00023152"/>
    </source>
</evidence>
<dbReference type="GO" id="GO:0006096">
    <property type="term" value="P:glycolytic process"/>
    <property type="evidence" value="ECO:0007669"/>
    <property type="project" value="UniProtKB-KW"/>
</dbReference>
<gene>
    <name evidence="7" type="primary">pspA_2</name>
    <name evidence="7" type="ORF">CLHOM_18590</name>
</gene>
<comment type="caution">
    <text evidence="7">The sequence shown here is derived from an EMBL/GenBank/DDBJ whole genome shotgun (WGS) entry which is preliminary data.</text>
</comment>
<organism evidence="7 8">
    <name type="scientific">Clostridium homopropionicum DSM 5847</name>
    <dbReference type="NCBI Taxonomy" id="1121318"/>
    <lineage>
        <taxon>Bacteria</taxon>
        <taxon>Bacillati</taxon>
        <taxon>Bacillota</taxon>
        <taxon>Clostridia</taxon>
        <taxon>Eubacteriales</taxon>
        <taxon>Clostridiaceae</taxon>
        <taxon>Clostridium</taxon>
    </lineage>
</organism>
<dbReference type="InterPro" id="IPR029033">
    <property type="entry name" value="His_PPase_superfam"/>
</dbReference>
<dbReference type="GO" id="GO:0043755">
    <property type="term" value="F:alpha-ribazole phosphatase activity"/>
    <property type="evidence" value="ECO:0007669"/>
    <property type="project" value="UniProtKB-UniRule"/>
</dbReference>
<evidence type="ECO:0000256" key="1">
    <source>
        <dbReference type="ARBA" id="ARBA00006717"/>
    </source>
</evidence>
<dbReference type="AlphaFoldDB" id="A0A0L6Z9X6"/>
<comment type="similarity">
    <text evidence="1">Belongs to the phosphoglycerate mutase family. BPG-dependent PGAM subfamily.</text>
</comment>
<evidence type="ECO:0000313" key="8">
    <source>
        <dbReference type="Proteomes" id="UP000037043"/>
    </source>
</evidence>
<feature type="active site" description="Tele-phosphohistidine intermediate" evidence="5">
    <location>
        <position position="8"/>
    </location>
</feature>
<evidence type="ECO:0000256" key="5">
    <source>
        <dbReference type="PIRSR" id="PIRSR613078-1"/>
    </source>
</evidence>
<accession>A0A0L6Z9X6</accession>
<dbReference type="InterPro" id="IPR013078">
    <property type="entry name" value="His_Pase_superF_clade-1"/>
</dbReference>
<proteinExistence type="inferred from homology"/>
<evidence type="ECO:0000256" key="3">
    <source>
        <dbReference type="ARBA" id="ARBA00023235"/>
    </source>
</evidence>
<dbReference type="STRING" id="36844.SAMN04488501_102134"/>
<dbReference type="SMART" id="SM00855">
    <property type="entry name" value="PGAM"/>
    <property type="match status" value="1"/>
</dbReference>
<dbReference type="Gene3D" id="3.40.50.1240">
    <property type="entry name" value="Phosphoglycerate mutase-like"/>
    <property type="match status" value="1"/>
</dbReference>
<dbReference type="InterPro" id="IPR017578">
    <property type="entry name" value="Ribazole_CobC"/>
</dbReference>
<protein>
    <recommendedName>
        <fullName evidence="4">Alpha-ribazole phosphatase</fullName>
        <ecNumber evidence="4">3.1.3.73</ecNumber>
    </recommendedName>
</protein>
<dbReference type="EMBL" id="LHUR01000022">
    <property type="protein sequence ID" value="KOA19770.1"/>
    <property type="molecule type" value="Genomic_DNA"/>
</dbReference>
<dbReference type="SUPFAM" id="SSF53254">
    <property type="entry name" value="Phosphoglycerate mutase-like"/>
    <property type="match status" value="1"/>
</dbReference>
<feature type="active site" description="Proton donor/acceptor" evidence="5">
    <location>
        <position position="78"/>
    </location>
</feature>
<feature type="binding site" evidence="6">
    <location>
        <position position="57"/>
    </location>
    <ligand>
        <name>substrate</name>
    </ligand>
</feature>
<keyword evidence="8" id="KW-1185">Reference proteome</keyword>
<dbReference type="GO" id="GO:0009236">
    <property type="term" value="P:cobalamin biosynthetic process"/>
    <property type="evidence" value="ECO:0007669"/>
    <property type="project" value="UniProtKB-UniRule"/>
</dbReference>